<feature type="compositionally biased region" description="Basic and acidic residues" evidence="1">
    <location>
        <begin position="264"/>
        <end position="281"/>
    </location>
</feature>
<proteinExistence type="predicted"/>
<dbReference type="HOGENOM" id="CLU_449907_0_0_1"/>
<feature type="region of interest" description="Disordered" evidence="1">
    <location>
        <begin position="1"/>
        <end position="294"/>
    </location>
</feature>
<name>A0A0C3BZX7_PILCF</name>
<sequence length="540" mass="59837">MRHFAIYNQPWPARTPGQRARFMPTPREELTPVDPSHRRITPKVLPALDRKLAAAAKSPSKSRRSESSVDEPPAKKRKTETGSKITMSAKAKETLAGSGRTRSGRHSVPSTKAQESNAKKPIGRPRSKTPPPRASISVLNPTPKSESVSAPVEPRRFFQRGKCPPPSRSTKSNVVAYQPRDGQGRFGTKASTNGKYMRKRLAKKSAMSRAQRAQERDKLRSRLEGETVESDEGSEQDDESEDDEEEVEAPLRSINGRERKRRKDISFEIRESPKKRARHDDDEGLDPVSTSHKTWQMSVKRIGSLGYHRPNPMNLARSSWVLQANHDSDTASNSGSESLGVPQADATRPLTINSDPLETDNWRKSFSRDPNATGEEENILSPVGALTVKPTPGNYAKRRWSSEFWASNATRDSSPESNGRSDARDLSPGYSDDDGSIDINVDYQKRYSVYFITQRNDADTDDLSSGEEDALIPEVAGKYALQRRASFDNDAVYRYGLAADTTGDSGRAVFSDKKEQTLPKGFRVALSMSPGQGLILPAVN</sequence>
<organism evidence="2 3">
    <name type="scientific">Piloderma croceum (strain F 1598)</name>
    <dbReference type="NCBI Taxonomy" id="765440"/>
    <lineage>
        <taxon>Eukaryota</taxon>
        <taxon>Fungi</taxon>
        <taxon>Dikarya</taxon>
        <taxon>Basidiomycota</taxon>
        <taxon>Agaricomycotina</taxon>
        <taxon>Agaricomycetes</taxon>
        <taxon>Agaricomycetidae</taxon>
        <taxon>Atheliales</taxon>
        <taxon>Atheliaceae</taxon>
        <taxon>Piloderma</taxon>
    </lineage>
</organism>
<keyword evidence="3" id="KW-1185">Reference proteome</keyword>
<accession>A0A0C3BZX7</accession>
<feature type="compositionally biased region" description="Polar residues" evidence="1">
    <location>
        <begin position="137"/>
        <end position="148"/>
    </location>
</feature>
<dbReference type="AlphaFoldDB" id="A0A0C3BZX7"/>
<feature type="compositionally biased region" description="Polar residues" evidence="1">
    <location>
        <begin position="408"/>
        <end position="418"/>
    </location>
</feature>
<dbReference type="InParanoid" id="A0A0C3BZX7"/>
<dbReference type="Proteomes" id="UP000054166">
    <property type="component" value="Unassembled WGS sequence"/>
</dbReference>
<evidence type="ECO:0000313" key="3">
    <source>
        <dbReference type="Proteomes" id="UP000054166"/>
    </source>
</evidence>
<evidence type="ECO:0000256" key="1">
    <source>
        <dbReference type="SAM" id="MobiDB-lite"/>
    </source>
</evidence>
<reference evidence="3" key="2">
    <citation type="submission" date="2015-01" db="EMBL/GenBank/DDBJ databases">
        <title>Evolutionary Origins and Diversification of the Mycorrhizal Mutualists.</title>
        <authorList>
            <consortium name="DOE Joint Genome Institute"/>
            <consortium name="Mycorrhizal Genomics Consortium"/>
            <person name="Kohler A."/>
            <person name="Kuo A."/>
            <person name="Nagy L.G."/>
            <person name="Floudas D."/>
            <person name="Copeland A."/>
            <person name="Barry K.W."/>
            <person name="Cichocki N."/>
            <person name="Veneault-Fourrey C."/>
            <person name="LaButti K."/>
            <person name="Lindquist E.A."/>
            <person name="Lipzen A."/>
            <person name="Lundell T."/>
            <person name="Morin E."/>
            <person name="Murat C."/>
            <person name="Riley R."/>
            <person name="Ohm R."/>
            <person name="Sun H."/>
            <person name="Tunlid A."/>
            <person name="Henrissat B."/>
            <person name="Grigoriev I.V."/>
            <person name="Hibbett D.S."/>
            <person name="Martin F."/>
        </authorList>
    </citation>
    <scope>NUCLEOTIDE SEQUENCE [LARGE SCALE GENOMIC DNA]</scope>
    <source>
        <strain evidence="3">F 1598</strain>
    </source>
</reference>
<dbReference type="EMBL" id="KN832970">
    <property type="protein sequence ID" value="KIM92088.1"/>
    <property type="molecule type" value="Genomic_DNA"/>
</dbReference>
<dbReference type="STRING" id="765440.A0A0C3BZX7"/>
<feature type="region of interest" description="Disordered" evidence="1">
    <location>
        <begin position="326"/>
        <end position="392"/>
    </location>
</feature>
<protein>
    <submittedName>
        <fullName evidence="2">Uncharacterized protein</fullName>
    </submittedName>
</protein>
<evidence type="ECO:0000313" key="2">
    <source>
        <dbReference type="EMBL" id="KIM92088.1"/>
    </source>
</evidence>
<reference evidence="2 3" key="1">
    <citation type="submission" date="2014-04" db="EMBL/GenBank/DDBJ databases">
        <authorList>
            <consortium name="DOE Joint Genome Institute"/>
            <person name="Kuo A."/>
            <person name="Tarkka M."/>
            <person name="Buscot F."/>
            <person name="Kohler A."/>
            <person name="Nagy L.G."/>
            <person name="Floudas D."/>
            <person name="Copeland A."/>
            <person name="Barry K.W."/>
            <person name="Cichocki N."/>
            <person name="Veneault-Fourrey C."/>
            <person name="LaButti K."/>
            <person name="Lindquist E.A."/>
            <person name="Lipzen A."/>
            <person name="Lundell T."/>
            <person name="Morin E."/>
            <person name="Murat C."/>
            <person name="Sun H."/>
            <person name="Tunlid A."/>
            <person name="Henrissat B."/>
            <person name="Grigoriev I.V."/>
            <person name="Hibbett D.S."/>
            <person name="Martin F."/>
            <person name="Nordberg H.P."/>
            <person name="Cantor M.N."/>
            <person name="Hua S.X."/>
        </authorList>
    </citation>
    <scope>NUCLEOTIDE SEQUENCE [LARGE SCALE GENOMIC DNA]</scope>
    <source>
        <strain evidence="2 3">F 1598</strain>
    </source>
</reference>
<gene>
    <name evidence="2" type="ORF">PILCRDRAFT_111478</name>
</gene>
<dbReference type="OrthoDB" id="6627536at2759"/>
<feature type="compositionally biased region" description="Acidic residues" evidence="1">
    <location>
        <begin position="226"/>
        <end position="248"/>
    </location>
</feature>
<feature type="region of interest" description="Disordered" evidence="1">
    <location>
        <begin position="408"/>
        <end position="437"/>
    </location>
</feature>
<feature type="compositionally biased region" description="Basic and acidic residues" evidence="1">
    <location>
        <begin position="212"/>
        <end position="225"/>
    </location>
</feature>